<dbReference type="PANTHER" id="PTHR43103:SF5">
    <property type="entry name" value="4-EPIMERASE, PUTATIVE (AFU_ORTHOLOGUE AFUA_7G00360)-RELATED"/>
    <property type="match status" value="1"/>
</dbReference>
<comment type="similarity">
    <text evidence="1">Belongs to the NAD(P)-dependent epimerase/dehydratase family.</text>
</comment>
<name>A0A7D5P885_9EURY</name>
<keyword evidence="2" id="KW-0560">Oxidoreductase</keyword>
<dbReference type="SUPFAM" id="SSF51735">
    <property type="entry name" value="NAD(P)-binding Rossmann-fold domains"/>
    <property type="match status" value="1"/>
</dbReference>
<dbReference type="RefSeq" id="WP_179909602.1">
    <property type="nucleotide sequence ID" value="NZ_CP058910.1"/>
</dbReference>
<evidence type="ECO:0000313" key="6">
    <source>
        <dbReference type="Proteomes" id="UP000509667"/>
    </source>
</evidence>
<sequence>MDVLITGGAGTIGTAITDELGDREAYSFTSLDVVEHPDDDVDSVVADATNEAVVREHVAAADAVVHLARVHMDEGGPNDRAIAWSDEHLENLRLHATAYEAAVDADLDSFVYASSNHAVGMYEVEAAPDIYYGSDFEVDHTVQPRPDSMYGVEKVYGEGVGRLAAETTDLSVYALRICAVRDPEYDHPYGDARRGVDGGRFEPDSAAYDEQVARMHCMWQSRRDIAHMVERCLADDSVSFDVFYGVSDNENRWFDIDHARDVIGYDPRDSADEWDAPPS</sequence>
<dbReference type="GeneID" id="56080529"/>
<reference evidence="5 6" key="1">
    <citation type="submission" date="2020-07" db="EMBL/GenBank/DDBJ databases">
        <title>Halosimplex pelagicum sp. nov. and Halosimplex rubrum sp. nov., isolated from salted brown alga Laminaria, and emended description of the genus Halosimplex.</title>
        <authorList>
            <person name="Cui H."/>
        </authorList>
    </citation>
    <scope>NUCLEOTIDE SEQUENCE [LARGE SCALE GENOMIC DNA]</scope>
    <source>
        <strain evidence="5 6">R27</strain>
    </source>
</reference>
<dbReference type="Gene3D" id="3.40.50.720">
    <property type="entry name" value="NAD(P)-binding Rossmann-like Domain"/>
    <property type="match status" value="1"/>
</dbReference>
<keyword evidence="6" id="KW-1185">Reference proteome</keyword>
<dbReference type="InterPro" id="IPR036291">
    <property type="entry name" value="NAD(P)-bd_dom_sf"/>
</dbReference>
<evidence type="ECO:0000256" key="3">
    <source>
        <dbReference type="ARBA" id="ARBA00023027"/>
    </source>
</evidence>
<evidence type="ECO:0000313" key="5">
    <source>
        <dbReference type="EMBL" id="QLH79738.1"/>
    </source>
</evidence>
<dbReference type="InterPro" id="IPR001509">
    <property type="entry name" value="Epimerase_deHydtase"/>
</dbReference>
<evidence type="ECO:0000259" key="4">
    <source>
        <dbReference type="Pfam" id="PF01370"/>
    </source>
</evidence>
<organism evidence="5 6">
    <name type="scientific">Halosimplex rubrum</name>
    <dbReference type="NCBI Taxonomy" id="869889"/>
    <lineage>
        <taxon>Archaea</taxon>
        <taxon>Methanobacteriati</taxon>
        <taxon>Methanobacteriota</taxon>
        <taxon>Stenosarchaea group</taxon>
        <taxon>Halobacteria</taxon>
        <taxon>Halobacteriales</taxon>
        <taxon>Haloarculaceae</taxon>
        <taxon>Halosimplex</taxon>
    </lineage>
</organism>
<dbReference type="Proteomes" id="UP000509667">
    <property type="component" value="Chromosome"/>
</dbReference>
<keyword evidence="3" id="KW-0520">NAD</keyword>
<dbReference type="Pfam" id="PF01370">
    <property type="entry name" value="Epimerase"/>
    <property type="match status" value="1"/>
</dbReference>
<evidence type="ECO:0000256" key="1">
    <source>
        <dbReference type="ARBA" id="ARBA00007637"/>
    </source>
</evidence>
<proteinExistence type="inferred from homology"/>
<feature type="domain" description="NAD-dependent epimerase/dehydratase" evidence="4">
    <location>
        <begin position="3"/>
        <end position="180"/>
    </location>
</feature>
<accession>A0A7D5P885</accession>
<dbReference type="EMBL" id="CP058910">
    <property type="protein sequence ID" value="QLH79738.1"/>
    <property type="molecule type" value="Genomic_DNA"/>
</dbReference>
<gene>
    <name evidence="5" type="ORF">HZS55_21660</name>
</gene>
<dbReference type="OrthoDB" id="199183at2157"/>
<dbReference type="AlphaFoldDB" id="A0A7D5P885"/>
<dbReference type="PANTHER" id="PTHR43103">
    <property type="entry name" value="NUCLEOSIDE-DIPHOSPHATE-SUGAR EPIMERASE"/>
    <property type="match status" value="1"/>
</dbReference>
<dbReference type="GO" id="GO:0016491">
    <property type="term" value="F:oxidoreductase activity"/>
    <property type="evidence" value="ECO:0007669"/>
    <property type="project" value="UniProtKB-KW"/>
</dbReference>
<dbReference type="KEGG" id="hrr:HZS55_21660"/>
<protein>
    <submittedName>
        <fullName evidence="5">NAD(P)-dependent oxidoreductase</fullName>
    </submittedName>
</protein>
<evidence type="ECO:0000256" key="2">
    <source>
        <dbReference type="ARBA" id="ARBA00023002"/>
    </source>
</evidence>